<evidence type="ECO:0000256" key="4">
    <source>
        <dbReference type="ARBA" id="ARBA00022980"/>
    </source>
</evidence>
<protein>
    <submittedName>
        <fullName evidence="8">SSU ribosomal protein S4p (S9e) @ SSU ribosomal protein S4p (S9e), zinc-dependent</fullName>
    </submittedName>
</protein>
<dbReference type="Gene3D" id="1.10.1050.10">
    <property type="entry name" value="Ribosomal Protein S4 Delta 41, Chain A, domain 1"/>
    <property type="match status" value="1"/>
</dbReference>
<evidence type="ECO:0000313" key="8">
    <source>
        <dbReference type="EMBL" id="VAX21954.1"/>
    </source>
</evidence>
<organism evidence="8">
    <name type="scientific">hydrothermal vent metagenome</name>
    <dbReference type="NCBI Taxonomy" id="652676"/>
    <lineage>
        <taxon>unclassified sequences</taxon>
        <taxon>metagenomes</taxon>
        <taxon>ecological metagenomes</taxon>
    </lineage>
</organism>
<dbReference type="InterPro" id="IPR001912">
    <property type="entry name" value="Ribosomal_uS4_N"/>
</dbReference>
<gene>
    <name evidence="8" type="ORF">MNBD_NITROSPINAE04-55</name>
</gene>
<dbReference type="GO" id="GO:0042274">
    <property type="term" value="P:ribosomal small subunit biogenesis"/>
    <property type="evidence" value="ECO:0007669"/>
    <property type="project" value="TreeGrafter"/>
</dbReference>
<dbReference type="InterPro" id="IPR018079">
    <property type="entry name" value="Ribosomal_uS4_CS"/>
</dbReference>
<keyword evidence="4 8" id="KW-0689">Ribosomal protein</keyword>
<evidence type="ECO:0000256" key="5">
    <source>
        <dbReference type="ARBA" id="ARBA00023274"/>
    </source>
</evidence>
<name>A0A3B1CD34_9ZZZZ</name>
<dbReference type="InterPro" id="IPR022801">
    <property type="entry name" value="Ribosomal_uS4"/>
</dbReference>
<dbReference type="EMBL" id="UOGA01000212">
    <property type="protein sequence ID" value="VAX21954.1"/>
    <property type="molecule type" value="Genomic_DNA"/>
</dbReference>
<dbReference type="SMART" id="SM01390">
    <property type="entry name" value="Ribosomal_S4"/>
    <property type="match status" value="1"/>
</dbReference>
<dbReference type="NCBIfam" id="TIGR01017">
    <property type="entry name" value="rpsD_bact"/>
    <property type="match status" value="1"/>
</dbReference>
<dbReference type="InterPro" id="IPR005709">
    <property type="entry name" value="Ribosomal_uS4_bac-type"/>
</dbReference>
<dbReference type="GO" id="GO:0015935">
    <property type="term" value="C:small ribosomal subunit"/>
    <property type="evidence" value="ECO:0007669"/>
    <property type="project" value="InterPro"/>
</dbReference>
<evidence type="ECO:0000259" key="6">
    <source>
        <dbReference type="SMART" id="SM00363"/>
    </source>
</evidence>
<dbReference type="InterPro" id="IPR036986">
    <property type="entry name" value="S4_RNA-bd_sf"/>
</dbReference>
<dbReference type="GO" id="GO:0003735">
    <property type="term" value="F:structural constituent of ribosome"/>
    <property type="evidence" value="ECO:0007669"/>
    <property type="project" value="InterPro"/>
</dbReference>
<sequence>MARYTGPVCRQCRREGLKLYLKGERCLSKKCSIDRRSYPPGHGGQRRFAKMKEYGIQLREKQKVKRFYSVMEKQFRGYFRAADRAKGVTGENLLLLLEVRLDNVVHKMGFTSSRAQARQLIRHNHFSVNGGKMNIPSYKTRPGDVVKVREKSRKSPFIIASLEGKSDDQIPEWLTVDREAMSGSVTQAPMRDSIQTPINEQLIVELYSK</sequence>
<dbReference type="InterPro" id="IPR002942">
    <property type="entry name" value="S4_RNA-bd"/>
</dbReference>
<dbReference type="PROSITE" id="PS00632">
    <property type="entry name" value="RIBOSOMAL_S4"/>
    <property type="match status" value="1"/>
</dbReference>
<dbReference type="AlphaFoldDB" id="A0A3B1CD34"/>
<dbReference type="NCBIfam" id="NF003717">
    <property type="entry name" value="PRK05327.1"/>
    <property type="match status" value="1"/>
</dbReference>
<dbReference type="FunFam" id="3.10.290.10:FF:000001">
    <property type="entry name" value="30S ribosomal protein S4"/>
    <property type="match status" value="1"/>
</dbReference>
<evidence type="ECO:0000259" key="7">
    <source>
        <dbReference type="SMART" id="SM01390"/>
    </source>
</evidence>
<reference evidence="8" key="1">
    <citation type="submission" date="2018-06" db="EMBL/GenBank/DDBJ databases">
        <authorList>
            <person name="Zhirakovskaya E."/>
        </authorList>
    </citation>
    <scope>NUCLEOTIDE SEQUENCE</scope>
</reference>
<dbReference type="PANTHER" id="PTHR11831">
    <property type="entry name" value="30S 40S RIBOSOMAL PROTEIN"/>
    <property type="match status" value="1"/>
</dbReference>
<comment type="similarity">
    <text evidence="1">Belongs to the universal ribosomal protein uS4 family.</text>
</comment>
<evidence type="ECO:0000256" key="1">
    <source>
        <dbReference type="ARBA" id="ARBA00007465"/>
    </source>
</evidence>
<dbReference type="SUPFAM" id="SSF55174">
    <property type="entry name" value="Alpha-L RNA-binding motif"/>
    <property type="match status" value="1"/>
</dbReference>
<feature type="domain" description="Small ribosomal subunit protein uS4 N-terminal" evidence="7">
    <location>
        <begin position="3"/>
        <end position="98"/>
    </location>
</feature>
<proteinExistence type="inferred from homology"/>
<dbReference type="SMART" id="SM00363">
    <property type="entry name" value="S4"/>
    <property type="match status" value="1"/>
</dbReference>
<dbReference type="GO" id="GO:0019843">
    <property type="term" value="F:rRNA binding"/>
    <property type="evidence" value="ECO:0007669"/>
    <property type="project" value="UniProtKB-KW"/>
</dbReference>
<keyword evidence="2" id="KW-0699">rRNA-binding</keyword>
<dbReference type="FunFam" id="1.10.1050.10:FF:000001">
    <property type="entry name" value="30S ribosomal protein S4"/>
    <property type="match status" value="1"/>
</dbReference>
<keyword evidence="5" id="KW-0687">Ribonucleoprotein</keyword>
<evidence type="ECO:0000256" key="2">
    <source>
        <dbReference type="ARBA" id="ARBA00022730"/>
    </source>
</evidence>
<dbReference type="PROSITE" id="PS50889">
    <property type="entry name" value="S4"/>
    <property type="match status" value="1"/>
</dbReference>
<keyword evidence="3" id="KW-0694">RNA-binding</keyword>
<accession>A0A3B1CD34</accession>
<dbReference type="CDD" id="cd00165">
    <property type="entry name" value="S4"/>
    <property type="match status" value="1"/>
</dbReference>
<dbReference type="PANTHER" id="PTHR11831:SF4">
    <property type="entry name" value="SMALL RIBOSOMAL SUBUNIT PROTEIN US4M"/>
    <property type="match status" value="1"/>
</dbReference>
<dbReference type="GO" id="GO:0006412">
    <property type="term" value="P:translation"/>
    <property type="evidence" value="ECO:0007669"/>
    <property type="project" value="InterPro"/>
</dbReference>
<feature type="domain" description="RNA-binding S4" evidence="6">
    <location>
        <begin position="99"/>
        <end position="163"/>
    </location>
</feature>
<dbReference type="Gene3D" id="3.10.290.10">
    <property type="entry name" value="RNA-binding S4 domain"/>
    <property type="match status" value="1"/>
</dbReference>
<dbReference type="Pfam" id="PF00163">
    <property type="entry name" value="Ribosomal_S4"/>
    <property type="match status" value="1"/>
</dbReference>
<evidence type="ECO:0000256" key="3">
    <source>
        <dbReference type="ARBA" id="ARBA00022884"/>
    </source>
</evidence>
<dbReference type="Pfam" id="PF01479">
    <property type="entry name" value="S4"/>
    <property type="match status" value="1"/>
</dbReference>
<dbReference type="HAMAP" id="MF_01306_B">
    <property type="entry name" value="Ribosomal_uS4_B"/>
    <property type="match status" value="1"/>
</dbReference>